<dbReference type="EMBL" id="BAABAB010000006">
    <property type="protein sequence ID" value="GAA3610052.1"/>
    <property type="molecule type" value="Genomic_DNA"/>
</dbReference>
<dbReference type="RefSeq" id="WP_344801958.1">
    <property type="nucleotide sequence ID" value="NZ_BAABAB010000006.1"/>
</dbReference>
<evidence type="ECO:0000313" key="2">
    <source>
        <dbReference type="EMBL" id="GAA3610052.1"/>
    </source>
</evidence>
<dbReference type="PANTHER" id="PTHR39515">
    <property type="entry name" value="CONSERVED PROTEIN"/>
    <property type="match status" value="1"/>
</dbReference>
<dbReference type="PROSITE" id="PS50995">
    <property type="entry name" value="HTH_MARR_2"/>
    <property type="match status" value="1"/>
</dbReference>
<evidence type="ECO:0000313" key="3">
    <source>
        <dbReference type="Proteomes" id="UP001501490"/>
    </source>
</evidence>
<dbReference type="SUPFAM" id="SSF46785">
    <property type="entry name" value="Winged helix' DNA-binding domain"/>
    <property type="match status" value="1"/>
</dbReference>
<dbReference type="InterPro" id="IPR036390">
    <property type="entry name" value="WH_DNA-bd_sf"/>
</dbReference>
<name>A0ABP6ZIT1_9ACTN</name>
<dbReference type="InterPro" id="IPR011991">
    <property type="entry name" value="ArsR-like_HTH"/>
</dbReference>
<dbReference type="InterPro" id="IPR052526">
    <property type="entry name" value="HTH-type_Bedaq_tolerance"/>
</dbReference>
<gene>
    <name evidence="2" type="ORF">GCM10022236_09670</name>
</gene>
<dbReference type="Proteomes" id="UP001501490">
    <property type="component" value="Unassembled WGS sequence"/>
</dbReference>
<protein>
    <recommendedName>
        <fullName evidence="1">HTH marR-type domain-containing protein</fullName>
    </recommendedName>
</protein>
<feature type="domain" description="HTH marR-type" evidence="1">
    <location>
        <begin position="1"/>
        <end position="135"/>
    </location>
</feature>
<dbReference type="Pfam" id="PF01047">
    <property type="entry name" value="MarR"/>
    <property type="match status" value="1"/>
</dbReference>
<dbReference type="PANTHER" id="PTHR39515:SF2">
    <property type="entry name" value="HTH-TYPE TRANSCRIPTIONAL REGULATOR RV0880"/>
    <property type="match status" value="1"/>
</dbReference>
<dbReference type="InterPro" id="IPR000835">
    <property type="entry name" value="HTH_MarR-typ"/>
</dbReference>
<reference evidence="3" key="1">
    <citation type="journal article" date="2019" name="Int. J. Syst. Evol. Microbiol.">
        <title>The Global Catalogue of Microorganisms (GCM) 10K type strain sequencing project: providing services to taxonomists for standard genome sequencing and annotation.</title>
        <authorList>
            <consortium name="The Broad Institute Genomics Platform"/>
            <consortium name="The Broad Institute Genome Sequencing Center for Infectious Disease"/>
            <person name="Wu L."/>
            <person name="Ma J."/>
        </authorList>
    </citation>
    <scope>NUCLEOTIDE SEQUENCE [LARGE SCALE GENOMIC DNA]</scope>
    <source>
        <strain evidence="3">JCM 16929</strain>
    </source>
</reference>
<accession>A0ABP6ZIT1</accession>
<sequence length="148" mass="16153">MSQDLHDLGESLISTAARVVRWAPKGESDLSLSAARILARLSDKGSQRISDLAAAEKSSQPTITNHVKRLESAGLVGRTADPTDARAWMIDLTPRGHQRLAELRSTMGTNVEPYIAQLDEDERAALARGLAVMRRLMTLPAPENDQAR</sequence>
<organism evidence="2 3">
    <name type="scientific">Microlunatus ginsengisoli</name>
    <dbReference type="NCBI Taxonomy" id="363863"/>
    <lineage>
        <taxon>Bacteria</taxon>
        <taxon>Bacillati</taxon>
        <taxon>Actinomycetota</taxon>
        <taxon>Actinomycetes</taxon>
        <taxon>Propionibacteriales</taxon>
        <taxon>Propionibacteriaceae</taxon>
        <taxon>Microlunatus</taxon>
    </lineage>
</organism>
<dbReference type="InterPro" id="IPR036388">
    <property type="entry name" value="WH-like_DNA-bd_sf"/>
</dbReference>
<keyword evidence="3" id="KW-1185">Reference proteome</keyword>
<proteinExistence type="predicted"/>
<dbReference type="Gene3D" id="1.10.10.10">
    <property type="entry name" value="Winged helix-like DNA-binding domain superfamily/Winged helix DNA-binding domain"/>
    <property type="match status" value="1"/>
</dbReference>
<evidence type="ECO:0000259" key="1">
    <source>
        <dbReference type="PROSITE" id="PS50995"/>
    </source>
</evidence>
<dbReference type="SMART" id="SM00347">
    <property type="entry name" value="HTH_MARR"/>
    <property type="match status" value="1"/>
</dbReference>
<comment type="caution">
    <text evidence="2">The sequence shown here is derived from an EMBL/GenBank/DDBJ whole genome shotgun (WGS) entry which is preliminary data.</text>
</comment>
<dbReference type="CDD" id="cd00090">
    <property type="entry name" value="HTH_ARSR"/>
    <property type="match status" value="1"/>
</dbReference>